<dbReference type="Pfam" id="PF03162">
    <property type="entry name" value="Y_phosphatase2"/>
    <property type="match status" value="1"/>
</dbReference>
<dbReference type="OrthoDB" id="6375174at2759"/>
<reference evidence="1 2" key="1">
    <citation type="journal article" date="2018" name="Mol. Biol. Evol.">
        <title>Broad Genomic Sampling Reveals a Smut Pathogenic Ancestry of the Fungal Clade Ustilaginomycotina.</title>
        <authorList>
            <person name="Kijpornyongpan T."/>
            <person name="Mondo S.J."/>
            <person name="Barry K."/>
            <person name="Sandor L."/>
            <person name="Lee J."/>
            <person name="Lipzen A."/>
            <person name="Pangilinan J."/>
            <person name="LaButti K."/>
            <person name="Hainaut M."/>
            <person name="Henrissat B."/>
            <person name="Grigoriev I.V."/>
            <person name="Spatafora J.W."/>
            <person name="Aime M.C."/>
        </authorList>
    </citation>
    <scope>NUCLEOTIDE SEQUENCE [LARGE SCALE GENOMIC DNA]</scope>
    <source>
        <strain evidence="1 2">MCA 3882</strain>
    </source>
</reference>
<dbReference type="AlphaFoldDB" id="A0A316VK59"/>
<dbReference type="InterPro" id="IPR004861">
    <property type="entry name" value="Siw14-like"/>
</dbReference>
<gene>
    <name evidence="1" type="ORF">FA14DRAFT_105413</name>
</gene>
<evidence type="ECO:0000313" key="2">
    <source>
        <dbReference type="Proteomes" id="UP000245771"/>
    </source>
</evidence>
<dbReference type="PANTHER" id="PTHR31126">
    <property type="entry name" value="TYROSINE-PROTEIN PHOSPHATASE"/>
    <property type="match status" value="1"/>
</dbReference>
<proteinExistence type="predicted"/>
<feature type="non-terminal residue" evidence="1">
    <location>
        <position position="51"/>
    </location>
</feature>
<feature type="non-terminal residue" evidence="1">
    <location>
        <position position="1"/>
    </location>
</feature>
<dbReference type="EMBL" id="KZ819602">
    <property type="protein sequence ID" value="PWN37900.1"/>
    <property type="molecule type" value="Genomic_DNA"/>
</dbReference>
<organism evidence="1 2">
    <name type="scientific">Meira miltonrushii</name>
    <dbReference type="NCBI Taxonomy" id="1280837"/>
    <lineage>
        <taxon>Eukaryota</taxon>
        <taxon>Fungi</taxon>
        <taxon>Dikarya</taxon>
        <taxon>Basidiomycota</taxon>
        <taxon>Ustilaginomycotina</taxon>
        <taxon>Exobasidiomycetes</taxon>
        <taxon>Exobasidiales</taxon>
        <taxon>Brachybasidiaceae</taxon>
        <taxon>Meira</taxon>
    </lineage>
</organism>
<dbReference type="GeneID" id="37017522"/>
<dbReference type="InterPro" id="IPR029021">
    <property type="entry name" value="Prot-tyrosine_phosphatase-like"/>
</dbReference>
<name>A0A316VK59_9BASI</name>
<keyword evidence="2" id="KW-1185">Reference proteome</keyword>
<dbReference type="GO" id="GO:0016791">
    <property type="term" value="F:phosphatase activity"/>
    <property type="evidence" value="ECO:0007669"/>
    <property type="project" value="TreeGrafter"/>
</dbReference>
<dbReference type="InParanoid" id="A0A316VK59"/>
<evidence type="ECO:0000313" key="1">
    <source>
        <dbReference type="EMBL" id="PWN37900.1"/>
    </source>
</evidence>
<dbReference type="PANTHER" id="PTHR31126:SF18">
    <property type="entry name" value="PROTEIN-TYROSINE-PHOSPHATASE"/>
    <property type="match status" value="1"/>
</dbReference>
<dbReference type="STRING" id="1280837.A0A316VK59"/>
<dbReference type="Gene3D" id="3.90.190.10">
    <property type="entry name" value="Protein tyrosine phosphatase superfamily"/>
    <property type="match status" value="1"/>
</dbReference>
<dbReference type="Proteomes" id="UP000245771">
    <property type="component" value="Unassembled WGS sequence"/>
</dbReference>
<dbReference type="RefSeq" id="XP_025358202.1">
    <property type="nucleotide sequence ID" value="XM_025495741.1"/>
</dbReference>
<accession>A0A316VK59</accession>
<protein>
    <submittedName>
        <fullName evidence="1">Uncharacterized protein</fullName>
    </submittedName>
</protein>
<sequence length="51" mass="5885">GVSETGIVTACLRRLQRYNFASIRLEYRSFAGNKARSSHERFIEAFDTDMI</sequence>